<sequence length="1128" mass="126460">MLFEWDTELYSSLEQYMKCKIRSIHIDFEEVYKRLETTSSRDKETYWDSLSHAIREAGPTKVVLRYAPESYHCDHMEAFRTVMGQLQNKLNLKELDIYGPGYTLEGLEKLKSLETLRLNIRMDIDDLVESCIQNKNLKKLSYMNNETGGKRLATIVPHCGDLEELTFKMRTDCDASEYKPLAKIPKLNHLKIAGVHEKGTLQPLLEACVAKRRKLLTRLSVDDVPLDKTETQAMAQIETLTKVKCGFDDHQSIGLLSQLTKLGYLEILSEHDFLAISEQVLSILKDSIAEKRIDIVDMNTAICYLPSEGYLTLSIGGDNVNASNFGALATLPGLCSLEIYGTPQVGSLKPILNELAAAFRKAPTLTSLTLREITAAEVAIVSQIASLKSLKCGFAEKEQRPLPEEMIGDVPNAELLAQLPLLEEMTFISGPLSPVISKRFLTALAAKESQVLQKLHFSGKEAKIDTVAAKELARLRSLRTLKCQFADPLDIQLLSHLTELEYLSLIANETFDKISPGLLTVIKTCKKLTRINIYIEHKQTSSGAVNTTSPDICAILEASQDYIHIQINSGSVWFNRENKDLMKKTELRVEMSLFENENFAMEPLARLESVQHMIIKGHHETVSLREFFAALGRRNNHELQSLDMNSPLDFDETTELAKITSLTSFKGKFSDSRSFQHFLHLSDFNVKQRGIILRNIDFYKSTGFLYIRILRDDQGNDTDLNPLARLPNLRHVSIEGPFEEGSMHSFFGHVSIEGPFEKGSMHSFFGQLATWQADTLQELDAGYYEMSNNELREVCRMRSLRKLICRLSCAKNLEQLAQLPQLAELIVVTHEKGSLQNLLAKLADRECHTLEHLDVWGEGLTPEEGLDVLSKRSCINELVITTGKDKTSLTDLLTAFGSLGESKIQNLKIKGPAADQEPVKALDIVSQIPKLKSLELPIKDTQGMEGLAESLHLETLTISSTPERGTLEGLFGALSLKASSKLKNLDLGRSFIGLEEARHLVQVDSITSLVCGFKDEESLSVLANMTNLESIYITSEHTFDTISGHLLEIFRGCRKLEYINLESTLCSMCKSFLKNSVDILKSVRDLSVQAPLKIRISPSSRASIDEMTENDKTYLTVTSKVIDHTTNQ</sequence>
<keyword evidence="2" id="KW-1185">Reference proteome</keyword>
<proteinExistence type="predicted"/>
<organism evidence="1 2">
    <name type="scientific">Drosophila guanche</name>
    <name type="common">Fruit fly</name>
    <dbReference type="NCBI Taxonomy" id="7266"/>
    <lineage>
        <taxon>Eukaryota</taxon>
        <taxon>Metazoa</taxon>
        <taxon>Ecdysozoa</taxon>
        <taxon>Arthropoda</taxon>
        <taxon>Hexapoda</taxon>
        <taxon>Insecta</taxon>
        <taxon>Pterygota</taxon>
        <taxon>Neoptera</taxon>
        <taxon>Endopterygota</taxon>
        <taxon>Diptera</taxon>
        <taxon>Brachycera</taxon>
        <taxon>Muscomorpha</taxon>
        <taxon>Ephydroidea</taxon>
        <taxon>Drosophilidae</taxon>
        <taxon>Drosophila</taxon>
        <taxon>Sophophora</taxon>
    </lineage>
</organism>
<dbReference type="OrthoDB" id="7872399at2759"/>
<dbReference type="Proteomes" id="UP000268350">
    <property type="component" value="Unassembled WGS sequence"/>
</dbReference>
<dbReference type="SUPFAM" id="SSF52047">
    <property type="entry name" value="RNI-like"/>
    <property type="match status" value="2"/>
</dbReference>
<evidence type="ECO:0000313" key="1">
    <source>
        <dbReference type="EMBL" id="SPP79457.1"/>
    </source>
</evidence>
<dbReference type="EMBL" id="OUUW01000004">
    <property type="protein sequence ID" value="SPP79457.1"/>
    <property type="molecule type" value="Genomic_DNA"/>
</dbReference>
<evidence type="ECO:0000313" key="2">
    <source>
        <dbReference type="Proteomes" id="UP000268350"/>
    </source>
</evidence>
<dbReference type="Gene3D" id="3.80.10.10">
    <property type="entry name" value="Ribonuclease Inhibitor"/>
    <property type="match status" value="4"/>
</dbReference>
<dbReference type="GO" id="GO:0019005">
    <property type="term" value="C:SCF ubiquitin ligase complex"/>
    <property type="evidence" value="ECO:0007669"/>
    <property type="project" value="TreeGrafter"/>
</dbReference>
<protein>
    <submittedName>
        <fullName evidence="1">Uncharacterized protein</fullName>
    </submittedName>
</protein>
<dbReference type="GO" id="GO:0031146">
    <property type="term" value="P:SCF-dependent proteasomal ubiquitin-dependent protein catabolic process"/>
    <property type="evidence" value="ECO:0007669"/>
    <property type="project" value="TreeGrafter"/>
</dbReference>
<gene>
    <name evidence="1" type="ORF">DGUA_6G012304</name>
</gene>
<reference evidence="2" key="1">
    <citation type="submission" date="2018-01" db="EMBL/GenBank/DDBJ databases">
        <authorList>
            <person name="Alioto T."/>
            <person name="Alioto T."/>
        </authorList>
    </citation>
    <scope>NUCLEOTIDE SEQUENCE [LARGE SCALE GENOMIC DNA]</scope>
</reference>
<name>A0A3B0JAU2_DROGU</name>
<dbReference type="PANTHER" id="PTHR13318">
    <property type="entry name" value="PARTNER OF PAIRED, ISOFORM B-RELATED"/>
    <property type="match status" value="1"/>
</dbReference>
<dbReference type="AlphaFoldDB" id="A0A3B0JAU2"/>
<dbReference type="InterPro" id="IPR032675">
    <property type="entry name" value="LRR_dom_sf"/>
</dbReference>
<accession>A0A3B0JAU2</accession>
<dbReference type="OMA" id="YVIADCN"/>